<evidence type="ECO:0000256" key="2">
    <source>
        <dbReference type="ARBA" id="ARBA00022679"/>
    </source>
</evidence>
<evidence type="ECO:0000313" key="5">
    <source>
        <dbReference type="EMBL" id="TBH75119.1"/>
    </source>
</evidence>
<dbReference type="EMBL" id="SEWY01000001">
    <property type="protein sequence ID" value="TBH75119.1"/>
    <property type="molecule type" value="Genomic_DNA"/>
</dbReference>
<dbReference type="Pfam" id="PF02595">
    <property type="entry name" value="Gly_kinase"/>
    <property type="match status" value="1"/>
</dbReference>
<gene>
    <name evidence="5" type="ORF">EWU20_00685</name>
</gene>
<keyword evidence="2 4" id="KW-0808">Transferase</keyword>
<dbReference type="PANTHER" id="PTHR21599:SF0">
    <property type="entry name" value="GLYCERATE KINASE"/>
    <property type="match status" value="1"/>
</dbReference>
<name>A0A4Q9BFT7_9BACT</name>
<dbReference type="GO" id="GO:0031388">
    <property type="term" value="P:organic acid phosphorylation"/>
    <property type="evidence" value="ECO:0007669"/>
    <property type="project" value="UniProtKB-UniRule"/>
</dbReference>
<dbReference type="PANTHER" id="PTHR21599">
    <property type="entry name" value="GLYCERATE KINASE"/>
    <property type="match status" value="1"/>
</dbReference>
<evidence type="ECO:0000256" key="4">
    <source>
        <dbReference type="PIRNR" id="PIRNR006078"/>
    </source>
</evidence>
<keyword evidence="3 4" id="KW-0418">Kinase</keyword>
<dbReference type="GO" id="GO:0008887">
    <property type="term" value="F:glycerate kinase activity"/>
    <property type="evidence" value="ECO:0007669"/>
    <property type="project" value="UniProtKB-UniRule"/>
</dbReference>
<evidence type="ECO:0000256" key="3">
    <source>
        <dbReference type="ARBA" id="ARBA00022777"/>
    </source>
</evidence>
<dbReference type="Proteomes" id="UP000293583">
    <property type="component" value="Unassembled WGS sequence"/>
</dbReference>
<dbReference type="AlphaFoldDB" id="A0A4Q9BFT7"/>
<organism evidence="5 6">
    <name type="scientific">Aquirufa antheringensis</name>
    <dbReference type="NCBI Taxonomy" id="2516559"/>
    <lineage>
        <taxon>Bacteria</taxon>
        <taxon>Pseudomonadati</taxon>
        <taxon>Bacteroidota</taxon>
        <taxon>Cytophagia</taxon>
        <taxon>Cytophagales</taxon>
        <taxon>Flectobacillaceae</taxon>
        <taxon>Aquirufa</taxon>
    </lineage>
</organism>
<comment type="similarity">
    <text evidence="1 4">Belongs to the glycerate kinase type-1 family.</text>
</comment>
<dbReference type="Gene3D" id="3.90.1510.10">
    <property type="entry name" value="Glycerate kinase, domain 2"/>
    <property type="match status" value="1"/>
</dbReference>
<reference evidence="5 6" key="1">
    <citation type="submission" date="2019-02" db="EMBL/GenBank/DDBJ databases">
        <title>Genome of a new Bacteroidetes strain.</title>
        <authorList>
            <person name="Pitt A."/>
        </authorList>
    </citation>
    <scope>NUCLEOTIDE SEQUENCE [LARGE SCALE GENOMIC DNA]</scope>
    <source>
        <strain evidence="5 6">103A-SOEBACH</strain>
    </source>
</reference>
<sequence length="377" mass="39790">MVAKLRHKSIDVHILISPDKFKGSLSASQVCEALEKGIKKRRPKTVFTTLPLADGGEGTLEVIQQLHGGTWISIDTFDPLMRPIQADYLWLADQKTAYIEMARASGLALLTIKERNPLKTSTFGTGVLISDALQRGATQIILPIGGSATNDAGIGMAAAMGWTFLDAEGAAVQPVGENLVKIASIGSPSAINCSFTVVTDVSNPLAGSDGAAHVFAAQKGATATVIKQLDKGLNNITSFFGSIASEPGAGAAGGLGAGARYFLNAKIVAGSSWIMDKVHFNRALLKADFIITGEGKIDSSTWGGKVVSEVVKRSDKVFKQTILVSGDFESSANFPLFLDENEVFTIASRSTDATDSIARAAEILEQIGEEIALKYLN</sequence>
<dbReference type="PIRSF" id="PIRSF006078">
    <property type="entry name" value="GlxK"/>
    <property type="match status" value="1"/>
</dbReference>
<proteinExistence type="inferred from homology"/>
<evidence type="ECO:0000256" key="1">
    <source>
        <dbReference type="ARBA" id="ARBA00006284"/>
    </source>
</evidence>
<dbReference type="InterPro" id="IPR004381">
    <property type="entry name" value="Glycerate_kinase"/>
</dbReference>
<evidence type="ECO:0000313" key="6">
    <source>
        <dbReference type="Proteomes" id="UP000293583"/>
    </source>
</evidence>
<dbReference type="InterPro" id="IPR018197">
    <property type="entry name" value="Glycerate_kinase_RE-like"/>
</dbReference>
<dbReference type="SUPFAM" id="SSF110738">
    <property type="entry name" value="Glycerate kinase I"/>
    <property type="match status" value="1"/>
</dbReference>
<dbReference type="Gene3D" id="3.40.50.10350">
    <property type="entry name" value="Glycerate kinase, domain 1"/>
    <property type="match status" value="1"/>
</dbReference>
<dbReference type="InterPro" id="IPR018193">
    <property type="entry name" value="Glyc_kinase_flavodox-like_fold"/>
</dbReference>
<dbReference type="NCBIfam" id="TIGR00045">
    <property type="entry name" value="glycerate kinase"/>
    <property type="match status" value="1"/>
</dbReference>
<accession>A0A4Q9BFT7</accession>
<protein>
    <submittedName>
        <fullName evidence="5">Glycerate kinase</fullName>
    </submittedName>
</protein>
<keyword evidence="6" id="KW-1185">Reference proteome</keyword>
<dbReference type="InterPro" id="IPR036129">
    <property type="entry name" value="Glycerate_kinase_sf"/>
</dbReference>
<comment type="caution">
    <text evidence="5">The sequence shown here is derived from an EMBL/GenBank/DDBJ whole genome shotgun (WGS) entry which is preliminary data.</text>
</comment>